<accession>A0A1N6V1P3</accession>
<proteinExistence type="inferred from homology"/>
<dbReference type="InterPro" id="IPR021770">
    <property type="entry name" value="DUF3335"/>
</dbReference>
<protein>
    <submittedName>
        <fullName evidence="6">Ribosomal-protein-alanine acetyltransferase</fullName>
    </submittedName>
</protein>
<dbReference type="InterPro" id="IPR000182">
    <property type="entry name" value="GNAT_dom"/>
</dbReference>
<keyword evidence="2" id="KW-0963">Cytoplasm</keyword>
<gene>
    <name evidence="6" type="ORF">SAMN05878282_10773</name>
</gene>
<name>A0A1N6V1P3_AQUAC</name>
<dbReference type="PANTHER" id="PTHR43420">
    <property type="entry name" value="ACETYLTRANSFERASE"/>
    <property type="match status" value="1"/>
</dbReference>
<dbReference type="InterPro" id="IPR016181">
    <property type="entry name" value="Acyl_CoA_acyltransferase"/>
</dbReference>
<reference evidence="6 7" key="1">
    <citation type="submission" date="2017-01" db="EMBL/GenBank/DDBJ databases">
        <authorList>
            <person name="Mah S.A."/>
            <person name="Swanson W.J."/>
            <person name="Moy G.W."/>
            <person name="Vacquier V.D."/>
        </authorList>
    </citation>
    <scope>NUCLEOTIDE SEQUENCE [LARGE SCALE GENOMIC DNA]</scope>
    <source>
        <strain evidence="6 7">RU36E</strain>
    </source>
</reference>
<dbReference type="NCBIfam" id="TIGR01575">
    <property type="entry name" value="rimI"/>
    <property type="match status" value="1"/>
</dbReference>
<dbReference type="GO" id="GO:0008080">
    <property type="term" value="F:N-acetyltransferase activity"/>
    <property type="evidence" value="ECO:0007669"/>
    <property type="project" value="InterPro"/>
</dbReference>
<dbReference type="RefSeq" id="WP_076427721.1">
    <property type="nucleotide sequence ID" value="NZ_FTMP01000007.1"/>
</dbReference>
<keyword evidence="3 6" id="KW-0808">Transferase</keyword>
<evidence type="ECO:0000256" key="1">
    <source>
        <dbReference type="ARBA" id="ARBA00005395"/>
    </source>
</evidence>
<dbReference type="SUPFAM" id="SSF55729">
    <property type="entry name" value="Acyl-CoA N-acyltransferases (Nat)"/>
    <property type="match status" value="1"/>
</dbReference>
<dbReference type="InterPro" id="IPR006464">
    <property type="entry name" value="AcTrfase_RimI/Ard1"/>
</dbReference>
<organism evidence="6 7">
    <name type="scientific">Aquipseudomonas alcaligenes</name>
    <name type="common">Pseudomonas alcaligenes</name>
    <dbReference type="NCBI Taxonomy" id="43263"/>
    <lineage>
        <taxon>Bacteria</taxon>
        <taxon>Pseudomonadati</taxon>
        <taxon>Pseudomonadota</taxon>
        <taxon>Gammaproteobacteria</taxon>
        <taxon>Pseudomonadales</taxon>
        <taxon>Pseudomonadaceae</taxon>
        <taxon>Aquipseudomonas</taxon>
    </lineage>
</organism>
<feature type="domain" description="N-acetyltransferase" evidence="5">
    <location>
        <begin position="3"/>
        <end position="149"/>
    </location>
</feature>
<sequence length="369" mass="42035">MHFSFRNANADDLDSLFTLENQCFEHDRLSPRSFQWMITRAHASLIVAQHQQRVMGYALLLFHRGTSLARLYSIAIAPEARGHGLGKRLLMETEQRAREHDCAYLRLEVRSDNATAIRLYEGAGYRRFAEVDNYYEDHARALRYEKRIVQRQLGETRVVPYYQQTTEFTCGPASLMMAMAALQPGSPLQRREEIQLWREATTIFMTSGHGGCSPQGLALAAWHRGFRVQLQVSVPGPLFLDGVRRESKREVMRLVHEAFCEQLQASDVEHLPSGQLDLSRLLADGGQPLVLISSYRFTRSKAPHWVLVTGCDQDFVYLHDPSRQRPALDCQNVPVSHAEFRRMRAFGGNKLRAAVVLYLRQTDGESCAG</sequence>
<dbReference type="Proteomes" id="UP000185841">
    <property type="component" value="Unassembled WGS sequence"/>
</dbReference>
<dbReference type="Pfam" id="PF11814">
    <property type="entry name" value="DUF3335"/>
    <property type="match status" value="1"/>
</dbReference>
<dbReference type="EMBL" id="FTMP01000007">
    <property type="protein sequence ID" value="SIQ71833.1"/>
    <property type="molecule type" value="Genomic_DNA"/>
</dbReference>
<dbReference type="Pfam" id="PF00583">
    <property type="entry name" value="Acetyltransf_1"/>
    <property type="match status" value="1"/>
</dbReference>
<dbReference type="PROSITE" id="PS51186">
    <property type="entry name" value="GNAT"/>
    <property type="match status" value="1"/>
</dbReference>
<dbReference type="InterPro" id="IPR050680">
    <property type="entry name" value="YpeA/RimI_acetyltransf"/>
</dbReference>
<evidence type="ECO:0000256" key="4">
    <source>
        <dbReference type="ARBA" id="ARBA00023315"/>
    </source>
</evidence>
<evidence type="ECO:0000313" key="7">
    <source>
        <dbReference type="Proteomes" id="UP000185841"/>
    </source>
</evidence>
<evidence type="ECO:0000256" key="3">
    <source>
        <dbReference type="ARBA" id="ARBA00022679"/>
    </source>
</evidence>
<evidence type="ECO:0000313" key="6">
    <source>
        <dbReference type="EMBL" id="SIQ71833.1"/>
    </source>
</evidence>
<dbReference type="Gene3D" id="3.90.70.10">
    <property type="entry name" value="Cysteine proteinases"/>
    <property type="match status" value="1"/>
</dbReference>
<keyword evidence="4" id="KW-0012">Acyltransferase</keyword>
<evidence type="ECO:0000259" key="5">
    <source>
        <dbReference type="PROSITE" id="PS51186"/>
    </source>
</evidence>
<evidence type="ECO:0000256" key="2">
    <source>
        <dbReference type="ARBA" id="ARBA00022490"/>
    </source>
</evidence>
<dbReference type="Gene3D" id="3.40.630.30">
    <property type="match status" value="1"/>
</dbReference>
<dbReference type="CDD" id="cd04301">
    <property type="entry name" value="NAT_SF"/>
    <property type="match status" value="1"/>
</dbReference>
<dbReference type="AlphaFoldDB" id="A0A1N6V1P3"/>
<comment type="similarity">
    <text evidence="1">Belongs to the acetyltransferase family. RimI subfamily.</text>
</comment>